<dbReference type="Pfam" id="PF17200">
    <property type="entry name" value="sCache_2"/>
    <property type="match status" value="1"/>
</dbReference>
<keyword evidence="5" id="KW-1003">Cell membrane</keyword>
<dbReference type="CDD" id="cd18774">
    <property type="entry name" value="PDC2_HK_sensor"/>
    <property type="match status" value="1"/>
</dbReference>
<dbReference type="Gene3D" id="3.30.450.20">
    <property type="entry name" value="PAS domain"/>
    <property type="match status" value="1"/>
</dbReference>
<dbReference type="AlphaFoldDB" id="A0AAW6AYA0"/>
<dbReference type="EMBL" id="JAQLGM010000060">
    <property type="protein sequence ID" value="MDB2002135.1"/>
    <property type="molecule type" value="Genomic_DNA"/>
</dbReference>
<keyword evidence="17" id="KW-0067">ATP-binding</keyword>
<dbReference type="RefSeq" id="WP_272123762.1">
    <property type="nucleotide sequence ID" value="NZ_JAQLGI010000057.1"/>
</dbReference>
<dbReference type="InterPro" id="IPR005467">
    <property type="entry name" value="His_kinase_dom"/>
</dbReference>
<feature type="non-terminal residue" evidence="17">
    <location>
        <position position="1"/>
    </location>
</feature>
<dbReference type="SMART" id="SM00448">
    <property type="entry name" value="REC"/>
    <property type="match status" value="1"/>
</dbReference>
<proteinExistence type="predicted"/>
<dbReference type="PANTHER" id="PTHR43065">
    <property type="entry name" value="SENSOR HISTIDINE KINASE"/>
    <property type="match status" value="1"/>
</dbReference>
<dbReference type="SMART" id="SM00387">
    <property type="entry name" value="HATPase_c"/>
    <property type="match status" value="1"/>
</dbReference>
<gene>
    <name evidence="17" type="ORF">PM006_18210</name>
</gene>
<dbReference type="GO" id="GO:0000155">
    <property type="term" value="F:phosphorelay sensor kinase activity"/>
    <property type="evidence" value="ECO:0007669"/>
    <property type="project" value="InterPro"/>
</dbReference>
<dbReference type="InterPro" id="IPR003661">
    <property type="entry name" value="HisK_dim/P_dom"/>
</dbReference>
<dbReference type="Pfam" id="PF00072">
    <property type="entry name" value="Response_reg"/>
    <property type="match status" value="1"/>
</dbReference>
<evidence type="ECO:0000256" key="13">
    <source>
        <dbReference type="PROSITE-ProRule" id="PRU00169"/>
    </source>
</evidence>
<keyword evidence="7 14" id="KW-0812">Transmembrane</keyword>
<reference evidence="17" key="1">
    <citation type="submission" date="2023-01" db="EMBL/GenBank/DDBJ databases">
        <title>Human gut microbiome strain richness.</title>
        <authorList>
            <person name="Chen-Liaw A."/>
        </authorList>
    </citation>
    <scope>NUCLEOTIDE SEQUENCE</scope>
    <source>
        <strain evidence="17">B1_m1001713B170214d0_201011</strain>
    </source>
</reference>
<comment type="caution">
    <text evidence="13">Lacks conserved residue(s) required for the propagation of feature annotation.</text>
</comment>
<dbReference type="PANTHER" id="PTHR43065:SF42">
    <property type="entry name" value="TWO-COMPONENT SENSOR PPRA"/>
    <property type="match status" value="1"/>
</dbReference>
<evidence type="ECO:0000259" key="15">
    <source>
        <dbReference type="PROSITE" id="PS50109"/>
    </source>
</evidence>
<evidence type="ECO:0000256" key="12">
    <source>
        <dbReference type="ARBA" id="ARBA00024867"/>
    </source>
</evidence>
<keyword evidence="9 14" id="KW-1133">Transmembrane helix</keyword>
<dbReference type="InterPro" id="IPR033480">
    <property type="entry name" value="sCache_2"/>
</dbReference>
<evidence type="ECO:0000256" key="4">
    <source>
        <dbReference type="ARBA" id="ARBA00018672"/>
    </source>
</evidence>
<name>A0AAW6AYA0_CLOSY</name>
<evidence type="ECO:0000256" key="7">
    <source>
        <dbReference type="ARBA" id="ARBA00022692"/>
    </source>
</evidence>
<evidence type="ECO:0000256" key="11">
    <source>
        <dbReference type="ARBA" id="ARBA00023136"/>
    </source>
</evidence>
<evidence type="ECO:0000313" key="18">
    <source>
        <dbReference type="Proteomes" id="UP001300871"/>
    </source>
</evidence>
<dbReference type="Gene3D" id="3.30.565.10">
    <property type="entry name" value="Histidine kinase-like ATPase, C-terminal domain"/>
    <property type="match status" value="1"/>
</dbReference>
<protein>
    <recommendedName>
        <fullName evidence="4">Stage 0 sporulation protein A homolog</fullName>
        <ecNumber evidence="3">2.7.13.3</ecNumber>
    </recommendedName>
</protein>
<dbReference type="PROSITE" id="PS50110">
    <property type="entry name" value="RESPONSE_REGULATORY"/>
    <property type="match status" value="1"/>
</dbReference>
<dbReference type="InterPro" id="IPR011006">
    <property type="entry name" value="CheY-like_superfamily"/>
</dbReference>
<dbReference type="PROSITE" id="PS50109">
    <property type="entry name" value="HIS_KIN"/>
    <property type="match status" value="1"/>
</dbReference>
<keyword evidence="8" id="KW-0418">Kinase</keyword>
<dbReference type="Proteomes" id="UP001300871">
    <property type="component" value="Unassembled WGS sequence"/>
</dbReference>
<dbReference type="EC" id="2.7.13.3" evidence="3"/>
<keyword evidence="10" id="KW-0902">Two-component regulatory system</keyword>
<dbReference type="GO" id="GO:0005524">
    <property type="term" value="F:ATP binding"/>
    <property type="evidence" value="ECO:0007669"/>
    <property type="project" value="UniProtKB-KW"/>
</dbReference>
<feature type="domain" description="Histidine kinase" evidence="15">
    <location>
        <begin position="394"/>
        <end position="621"/>
    </location>
</feature>
<dbReference type="InterPro" id="IPR003594">
    <property type="entry name" value="HATPase_dom"/>
</dbReference>
<dbReference type="InterPro" id="IPR001789">
    <property type="entry name" value="Sig_transdc_resp-reg_receiver"/>
</dbReference>
<feature type="domain" description="Response regulatory" evidence="16">
    <location>
        <begin position="643"/>
        <end position="757"/>
    </location>
</feature>
<dbReference type="InterPro" id="IPR004358">
    <property type="entry name" value="Sig_transdc_His_kin-like_C"/>
</dbReference>
<dbReference type="SUPFAM" id="SSF47384">
    <property type="entry name" value="Homodimeric domain of signal transducing histidine kinase"/>
    <property type="match status" value="1"/>
</dbReference>
<keyword evidence="6" id="KW-0597">Phosphoprotein</keyword>
<comment type="function">
    <text evidence="12">May play the central regulatory role in sporulation. It may be an element of the effector pathway responsible for the activation of sporulation genes in response to nutritional stress. Spo0A may act in concert with spo0H (a sigma factor) to control the expression of some genes that are critical to the sporulation process.</text>
</comment>
<dbReference type="Gene3D" id="1.10.287.130">
    <property type="match status" value="1"/>
</dbReference>
<feature type="transmembrane region" description="Helical" evidence="14">
    <location>
        <begin position="323"/>
        <end position="344"/>
    </location>
</feature>
<dbReference type="CDD" id="cd00082">
    <property type="entry name" value="HisKA"/>
    <property type="match status" value="1"/>
</dbReference>
<evidence type="ECO:0000259" key="16">
    <source>
        <dbReference type="PROSITE" id="PS50110"/>
    </source>
</evidence>
<comment type="caution">
    <text evidence="17">The sequence shown here is derived from an EMBL/GenBank/DDBJ whole genome shotgun (WGS) entry which is preliminary data.</text>
</comment>
<dbReference type="SMART" id="SM00388">
    <property type="entry name" value="HisKA"/>
    <property type="match status" value="1"/>
</dbReference>
<evidence type="ECO:0000256" key="1">
    <source>
        <dbReference type="ARBA" id="ARBA00000085"/>
    </source>
</evidence>
<keyword evidence="8" id="KW-0808">Transferase</keyword>
<dbReference type="Pfam" id="PF02518">
    <property type="entry name" value="HATPase_c"/>
    <property type="match status" value="1"/>
</dbReference>
<dbReference type="InterPro" id="IPR036097">
    <property type="entry name" value="HisK_dim/P_sf"/>
</dbReference>
<evidence type="ECO:0000256" key="3">
    <source>
        <dbReference type="ARBA" id="ARBA00012438"/>
    </source>
</evidence>
<comment type="subcellular location">
    <subcellularLocation>
        <location evidence="2">Cell membrane</location>
        <topology evidence="2">Multi-pass membrane protein</topology>
    </subcellularLocation>
</comment>
<dbReference type="Gene3D" id="3.40.50.2300">
    <property type="match status" value="1"/>
</dbReference>
<evidence type="ECO:0000313" key="17">
    <source>
        <dbReference type="EMBL" id="MDB2002135.1"/>
    </source>
</evidence>
<dbReference type="PRINTS" id="PR00344">
    <property type="entry name" value="BCTRLSENSOR"/>
</dbReference>
<dbReference type="GO" id="GO:0005886">
    <property type="term" value="C:plasma membrane"/>
    <property type="evidence" value="ECO:0007669"/>
    <property type="project" value="UniProtKB-SubCell"/>
</dbReference>
<keyword evidence="17" id="KW-0547">Nucleotide-binding</keyword>
<dbReference type="CDD" id="cd00156">
    <property type="entry name" value="REC"/>
    <property type="match status" value="1"/>
</dbReference>
<comment type="catalytic activity">
    <reaction evidence="1">
        <text>ATP + protein L-histidine = ADP + protein N-phospho-L-histidine.</text>
        <dbReference type="EC" id="2.7.13.3"/>
    </reaction>
</comment>
<dbReference type="SUPFAM" id="SSF55874">
    <property type="entry name" value="ATPase domain of HSP90 chaperone/DNA topoisomerase II/histidine kinase"/>
    <property type="match status" value="1"/>
</dbReference>
<sequence>DSYTHPTTPSAGRTGGVLTCLTKSPKEGFYETMREKKEDNKNIIAFMAAVLAVVLFLFSCLGFSIWEEYKKTIIDNQKKQMLLTAQSLGDNLEIFIEEYEADLDSLCTMEAGNRRKGGHGKWEIIQEYVDSHSRFVYDVIVSDPQGAVLKSTKGFKVTQTYSVTEIDEALSFRQCRLDDGEIYLILRRELERGGSISIVIDAINYYQSLISGIRLGTNGYVVVKDSDGIILMHPEKKQWGIDVIDGRQEMYPDKDLSSLDQMVESQKKGEEGVLEYYSYWWTKPGAPRVKKISAYAPAIIGDGFLVISAVIDYNDIYIPVVEGFTKLALVFVGIMAAILLMALYMAKLIKQKKHDTEEIAYLLELNQILESMHQSEERIAHQQRLQIMGTMTGGIAHEFNNLLTPIMGYADLMMMELPEDSELYDSASEIYEASAKAKEIIQQISSLSRKNMETAYKNLNAAKIFRRALKMVQSVCPVNIKLTDELELSQECFLGNETQMNQVILNICVNAIHAIGHQEGTIKVSGRIAQAGELKQYGLSSVPGDWRQYIRLDISDNGCGMPDEILKQIFDPFFTTKKGGKGTGLGLALVEQIISSHKGYIFAESHPGEGSIFHIYLPVNEQKDGDEPDGELECNEAGEKLLNLLIVDDNPKVLKLLEKDFGRLGIAVTACMSYEEARNHLRGREFDAMAAEQSIGGRSAVDFCMSIQGQCPGLQRIIMTEQVTKEVLEAKQRKIIDDYIDKPVSASSILKAIRTIQTLN</sequence>
<dbReference type="InterPro" id="IPR036890">
    <property type="entry name" value="HATPase_C_sf"/>
</dbReference>
<evidence type="ECO:0000256" key="10">
    <source>
        <dbReference type="ARBA" id="ARBA00023012"/>
    </source>
</evidence>
<dbReference type="Pfam" id="PF00512">
    <property type="entry name" value="HisKA"/>
    <property type="match status" value="1"/>
</dbReference>
<evidence type="ECO:0000256" key="8">
    <source>
        <dbReference type="ARBA" id="ARBA00022777"/>
    </source>
</evidence>
<evidence type="ECO:0000256" key="5">
    <source>
        <dbReference type="ARBA" id="ARBA00022475"/>
    </source>
</evidence>
<evidence type="ECO:0000256" key="6">
    <source>
        <dbReference type="ARBA" id="ARBA00022553"/>
    </source>
</evidence>
<keyword evidence="11 14" id="KW-0472">Membrane</keyword>
<feature type="transmembrane region" description="Helical" evidence="14">
    <location>
        <begin position="43"/>
        <end position="66"/>
    </location>
</feature>
<evidence type="ECO:0000256" key="2">
    <source>
        <dbReference type="ARBA" id="ARBA00004651"/>
    </source>
</evidence>
<organism evidence="17 18">
    <name type="scientific">Clostridium symbiosum</name>
    <name type="common">Bacteroides symbiosus</name>
    <dbReference type="NCBI Taxonomy" id="1512"/>
    <lineage>
        <taxon>Bacteria</taxon>
        <taxon>Bacillati</taxon>
        <taxon>Bacillota</taxon>
        <taxon>Clostridia</taxon>
        <taxon>Lachnospirales</taxon>
        <taxon>Lachnospiraceae</taxon>
        <taxon>Otoolea</taxon>
    </lineage>
</organism>
<evidence type="ECO:0000256" key="9">
    <source>
        <dbReference type="ARBA" id="ARBA00022989"/>
    </source>
</evidence>
<dbReference type="SUPFAM" id="SSF52172">
    <property type="entry name" value="CheY-like"/>
    <property type="match status" value="1"/>
</dbReference>
<evidence type="ECO:0000256" key="14">
    <source>
        <dbReference type="SAM" id="Phobius"/>
    </source>
</evidence>
<accession>A0AAW6AYA0</accession>